<dbReference type="RefSeq" id="WP_122201323.1">
    <property type="nucleotide sequence ID" value="NZ_CABJFV010000005.1"/>
</dbReference>
<accession>A0A413VQW9</accession>
<feature type="chain" id="PRO_5019366120" evidence="1">
    <location>
        <begin position="21"/>
        <end position="161"/>
    </location>
</feature>
<sequence>MKTCIYLIIICLSFPCHLNAQTNIAGHEKYDSHNQYIYVDNLDQRLIPEIFNTTYYSKLKETDYRVDSQKIDTIQQKREIYVYTKYAKEGYLFVNNKIMDKIKELDCCLNGVKVSYMYNDKIISTKSDVNRILKLKPKNMEISAILYDKKIKTISVYLKSK</sequence>
<reference evidence="2 3" key="1">
    <citation type="submission" date="2018-08" db="EMBL/GenBank/DDBJ databases">
        <title>A genome reference for cultivated species of the human gut microbiota.</title>
        <authorList>
            <person name="Zou Y."/>
            <person name="Xue W."/>
            <person name="Luo G."/>
        </authorList>
    </citation>
    <scope>NUCLEOTIDE SEQUENCE [LARGE SCALE GENOMIC DNA]</scope>
    <source>
        <strain evidence="2 3">AM40-30BH</strain>
    </source>
</reference>
<keyword evidence="1" id="KW-0732">Signal</keyword>
<evidence type="ECO:0000313" key="3">
    <source>
        <dbReference type="Proteomes" id="UP000284379"/>
    </source>
</evidence>
<feature type="signal peptide" evidence="1">
    <location>
        <begin position="1"/>
        <end position="20"/>
    </location>
</feature>
<comment type="caution">
    <text evidence="2">The sequence shown here is derived from an EMBL/GenBank/DDBJ whole genome shotgun (WGS) entry which is preliminary data.</text>
</comment>
<name>A0A413VQW9_9BACE</name>
<evidence type="ECO:0000313" key="2">
    <source>
        <dbReference type="EMBL" id="RHB35884.1"/>
    </source>
</evidence>
<dbReference type="Proteomes" id="UP000284379">
    <property type="component" value="Unassembled WGS sequence"/>
</dbReference>
<gene>
    <name evidence="2" type="ORF">DW888_08525</name>
</gene>
<proteinExistence type="predicted"/>
<dbReference type="AlphaFoldDB" id="A0A413VQW9"/>
<organism evidence="2 3">
    <name type="scientific">Bacteroides nordii</name>
    <dbReference type="NCBI Taxonomy" id="291645"/>
    <lineage>
        <taxon>Bacteria</taxon>
        <taxon>Pseudomonadati</taxon>
        <taxon>Bacteroidota</taxon>
        <taxon>Bacteroidia</taxon>
        <taxon>Bacteroidales</taxon>
        <taxon>Bacteroidaceae</taxon>
        <taxon>Bacteroides</taxon>
    </lineage>
</organism>
<protein>
    <submittedName>
        <fullName evidence="2">Uncharacterized protein</fullName>
    </submittedName>
</protein>
<evidence type="ECO:0000256" key="1">
    <source>
        <dbReference type="SAM" id="SignalP"/>
    </source>
</evidence>
<dbReference type="EMBL" id="QSGO01000005">
    <property type="protein sequence ID" value="RHB35884.1"/>
    <property type="molecule type" value="Genomic_DNA"/>
</dbReference>